<comment type="similarity">
    <text evidence="2 6">Belongs to the BI1 family.</text>
</comment>
<organism evidence="7 8">
    <name type="scientific">Chengkuizengella marina</name>
    <dbReference type="NCBI Taxonomy" id="2507566"/>
    <lineage>
        <taxon>Bacteria</taxon>
        <taxon>Bacillati</taxon>
        <taxon>Bacillota</taxon>
        <taxon>Bacilli</taxon>
        <taxon>Bacillales</taxon>
        <taxon>Paenibacillaceae</taxon>
        <taxon>Chengkuizengella</taxon>
    </lineage>
</organism>
<evidence type="ECO:0000256" key="2">
    <source>
        <dbReference type="ARBA" id="ARBA00010350"/>
    </source>
</evidence>
<comment type="caution">
    <text evidence="7">The sequence shown here is derived from an EMBL/GenBank/DDBJ whole genome shotgun (WGS) entry which is preliminary data.</text>
</comment>
<dbReference type="PANTHER" id="PTHR23291:SF50">
    <property type="entry name" value="PROTEIN LIFEGUARD 4"/>
    <property type="match status" value="1"/>
</dbReference>
<feature type="transmembrane region" description="Helical" evidence="6">
    <location>
        <begin position="105"/>
        <end position="126"/>
    </location>
</feature>
<proteinExistence type="inferred from homology"/>
<feature type="transmembrane region" description="Helical" evidence="6">
    <location>
        <begin position="133"/>
        <end position="155"/>
    </location>
</feature>
<evidence type="ECO:0000256" key="3">
    <source>
        <dbReference type="ARBA" id="ARBA00022692"/>
    </source>
</evidence>
<feature type="transmembrane region" description="Helical" evidence="6">
    <location>
        <begin position="24"/>
        <end position="42"/>
    </location>
</feature>
<dbReference type="GO" id="GO:0016020">
    <property type="term" value="C:membrane"/>
    <property type="evidence" value="ECO:0007669"/>
    <property type="project" value="UniProtKB-SubCell"/>
</dbReference>
<keyword evidence="4 6" id="KW-1133">Transmembrane helix</keyword>
<keyword evidence="8" id="KW-1185">Reference proteome</keyword>
<dbReference type="InterPro" id="IPR006214">
    <property type="entry name" value="Bax_inhibitor_1-related"/>
</dbReference>
<comment type="subcellular location">
    <subcellularLocation>
        <location evidence="1">Membrane</location>
        <topology evidence="1">Multi-pass membrane protein</topology>
    </subcellularLocation>
</comment>
<accession>A0A6N9Q4U3</accession>
<feature type="transmembrane region" description="Helical" evidence="6">
    <location>
        <begin position="161"/>
        <end position="183"/>
    </location>
</feature>
<evidence type="ECO:0000256" key="4">
    <source>
        <dbReference type="ARBA" id="ARBA00022989"/>
    </source>
</evidence>
<dbReference type="OrthoDB" id="9793828at2"/>
<dbReference type="RefSeq" id="WP_160646666.1">
    <property type="nucleotide sequence ID" value="NZ_SIJB01000028.1"/>
</dbReference>
<dbReference type="CDD" id="cd10432">
    <property type="entry name" value="BI-1-like_bacterial"/>
    <property type="match status" value="1"/>
</dbReference>
<keyword evidence="3 6" id="KW-0812">Transmembrane</keyword>
<dbReference type="EMBL" id="SIJB01000028">
    <property type="protein sequence ID" value="NBI29856.1"/>
    <property type="molecule type" value="Genomic_DNA"/>
</dbReference>
<dbReference type="Proteomes" id="UP000448943">
    <property type="component" value="Unassembled WGS sequence"/>
</dbReference>
<gene>
    <name evidence="7" type="ORF">ERL59_12895</name>
</gene>
<protein>
    <submittedName>
        <fullName evidence="7">Bax inhibitor-1/YccA family protein</fullName>
    </submittedName>
</protein>
<feature type="transmembrane region" description="Helical" evidence="6">
    <location>
        <begin position="195"/>
        <end position="217"/>
    </location>
</feature>
<evidence type="ECO:0000313" key="8">
    <source>
        <dbReference type="Proteomes" id="UP000448943"/>
    </source>
</evidence>
<evidence type="ECO:0000256" key="6">
    <source>
        <dbReference type="RuleBase" id="RU004379"/>
    </source>
</evidence>
<evidence type="ECO:0000256" key="5">
    <source>
        <dbReference type="ARBA" id="ARBA00023136"/>
    </source>
</evidence>
<sequence length="222" mass="24475">MEYQQNQTFAGEYEDTYNHSFHKLMRMFTFSLLISFVGTLVGTQVPPALMFPLIIVQLVMIVASMFVRRRGKPIGYVFTYTFCFISGITLYSVIGAYAAAGAGSLVTTALLLTVLIFVGLSVYAYNSKRDFSFLGGFLMVGLFALIGLSLIGLFLPGLHTGAMGLAISFAGILIFSGFILYDISRYKNGVADEMIPLAVLSLYLSFINLFLYLLQFLGLSRD</sequence>
<evidence type="ECO:0000313" key="7">
    <source>
        <dbReference type="EMBL" id="NBI29856.1"/>
    </source>
</evidence>
<dbReference type="AlphaFoldDB" id="A0A6N9Q4U3"/>
<name>A0A6N9Q4U3_9BACL</name>
<feature type="transmembrane region" description="Helical" evidence="6">
    <location>
        <begin position="48"/>
        <end position="67"/>
    </location>
</feature>
<reference evidence="7 8" key="1">
    <citation type="submission" date="2019-01" db="EMBL/GenBank/DDBJ databases">
        <title>Chengkuizengella sp. nov., isolated from deep-sea sediment of East Pacific Ocean.</title>
        <authorList>
            <person name="Yang J."/>
            <person name="Lai Q."/>
            <person name="Shao Z."/>
        </authorList>
    </citation>
    <scope>NUCLEOTIDE SEQUENCE [LARGE SCALE GENOMIC DNA]</scope>
    <source>
        <strain evidence="7 8">YPA3-1-1</strain>
    </source>
</reference>
<dbReference type="PANTHER" id="PTHR23291">
    <property type="entry name" value="BAX INHIBITOR-RELATED"/>
    <property type="match status" value="1"/>
</dbReference>
<dbReference type="Pfam" id="PF01027">
    <property type="entry name" value="Bax1-I"/>
    <property type="match status" value="1"/>
</dbReference>
<feature type="transmembrane region" description="Helical" evidence="6">
    <location>
        <begin position="74"/>
        <end position="99"/>
    </location>
</feature>
<evidence type="ECO:0000256" key="1">
    <source>
        <dbReference type="ARBA" id="ARBA00004141"/>
    </source>
</evidence>
<keyword evidence="5 6" id="KW-0472">Membrane</keyword>